<dbReference type="CDD" id="cd06974">
    <property type="entry name" value="TerD_like"/>
    <property type="match status" value="1"/>
</dbReference>
<dbReference type="GO" id="GO:0046690">
    <property type="term" value="P:response to tellurium ion"/>
    <property type="evidence" value="ECO:0007669"/>
    <property type="project" value="UniProtKB-KW"/>
</dbReference>
<feature type="domain" description="TerD" evidence="2">
    <location>
        <begin position="1"/>
        <end position="180"/>
    </location>
</feature>
<dbReference type="PATRIC" id="fig|13690.12.peg.2491"/>
<dbReference type="PANTHER" id="PTHR32097:SF17">
    <property type="entry name" value="CAMP-BINDING PROTEIN 1-RELATED"/>
    <property type="match status" value="1"/>
</dbReference>
<dbReference type="Proteomes" id="UP000037029">
    <property type="component" value="Chromosome"/>
</dbReference>
<sequence length="196" mass="20504">MTVTLRKNSSVSLQKQAGSTLTGITLGVGWDVATSGSGFMGKLFGGGQPESIDLDASCILFDGSGKPLDIVYFGQLNSKDGSVRHSGDNLTGEGDGDDESIAIDLTRLPGLVETLVLTVNSFRGQTFDKIQNAYGRVVNSNGTELARFDISDSGPHTGLVLASVTRNGGDWTFKAIGARATGRTAHDLTAEAARHI</sequence>
<keyword evidence="1" id="KW-0778">Tellurium resistance</keyword>
<name>A0A0J9D0W3_SPHYA</name>
<dbReference type="EMBL" id="CP020925">
    <property type="protein sequence ID" value="ATP19899.1"/>
    <property type="molecule type" value="Genomic_DNA"/>
</dbReference>
<dbReference type="Proteomes" id="UP000077262">
    <property type="component" value="Unassembled WGS sequence"/>
</dbReference>
<evidence type="ECO:0000313" key="6">
    <source>
        <dbReference type="Proteomes" id="UP000077262"/>
    </source>
</evidence>
<accession>A0A0J9D0W3</accession>
<evidence type="ECO:0000313" key="5">
    <source>
        <dbReference type="Proteomes" id="UP000037029"/>
    </source>
</evidence>
<dbReference type="AlphaFoldDB" id="A0A0J9D0W3"/>
<evidence type="ECO:0000313" key="3">
    <source>
        <dbReference type="EMBL" id="ATP19899.1"/>
    </source>
</evidence>
<dbReference type="RefSeq" id="WP_048937927.1">
    <property type="nucleotide sequence ID" value="NZ_CP020925.1"/>
</dbReference>
<evidence type="ECO:0000259" key="2">
    <source>
        <dbReference type="Pfam" id="PF02342"/>
    </source>
</evidence>
<dbReference type="EMBL" id="LSTR01000046">
    <property type="protein sequence ID" value="OAH42012.1"/>
    <property type="molecule type" value="Genomic_DNA"/>
</dbReference>
<organism evidence="4 6">
    <name type="scientific">Sphingobium yanoikuyae</name>
    <name type="common">Sphingomonas yanoikuyae</name>
    <dbReference type="NCBI Taxonomy" id="13690"/>
    <lineage>
        <taxon>Bacteria</taxon>
        <taxon>Pseudomonadati</taxon>
        <taxon>Pseudomonadota</taxon>
        <taxon>Alphaproteobacteria</taxon>
        <taxon>Sphingomonadales</taxon>
        <taxon>Sphingomonadaceae</taxon>
        <taxon>Sphingobium</taxon>
    </lineage>
</organism>
<evidence type="ECO:0000313" key="4">
    <source>
        <dbReference type="EMBL" id="OAH42012.1"/>
    </source>
</evidence>
<reference evidence="3 5" key="2">
    <citation type="submission" date="2017-04" db="EMBL/GenBank/DDBJ databases">
        <title>Characterization, genome and methylation analysis of a phthalic acid esters degrading strain Sphingobium yanoikuyae SHJ.</title>
        <authorList>
            <person name="Feng L."/>
        </authorList>
    </citation>
    <scope>NUCLEOTIDE SEQUENCE [LARGE SCALE GENOMIC DNA]</scope>
    <source>
        <strain evidence="3 5">SHJ</strain>
    </source>
</reference>
<proteinExistence type="predicted"/>
<reference evidence="4 6" key="1">
    <citation type="submission" date="2016-02" db="EMBL/GenBank/DDBJ databases">
        <authorList>
            <person name="Wen L."/>
            <person name="He K."/>
            <person name="Yang H."/>
        </authorList>
    </citation>
    <scope>NUCLEOTIDE SEQUENCE [LARGE SCALE GENOMIC DNA]</scope>
    <source>
        <strain evidence="4 6">CD09_2</strain>
    </source>
</reference>
<dbReference type="Gene3D" id="2.60.60.30">
    <property type="entry name" value="sav2460 like domains"/>
    <property type="match status" value="1"/>
</dbReference>
<dbReference type="OrthoDB" id="570928at2"/>
<evidence type="ECO:0000256" key="1">
    <source>
        <dbReference type="ARBA" id="ARBA00022686"/>
    </source>
</evidence>
<dbReference type="InterPro" id="IPR051324">
    <property type="entry name" value="Stress/Tellurium_Resist"/>
</dbReference>
<protein>
    <submittedName>
        <fullName evidence="4">Stress protein</fullName>
    </submittedName>
</protein>
<dbReference type="Pfam" id="PF02342">
    <property type="entry name" value="TerD"/>
    <property type="match status" value="1"/>
</dbReference>
<gene>
    <name evidence="4" type="ORF">AX777_22260</name>
    <name evidence="3" type="ORF">BV87_16850</name>
</gene>
<dbReference type="InterPro" id="IPR003325">
    <property type="entry name" value="TerD"/>
</dbReference>
<dbReference type="PANTHER" id="PTHR32097">
    <property type="entry name" value="CAMP-BINDING PROTEIN 1-RELATED"/>
    <property type="match status" value="1"/>
</dbReference>